<feature type="transmembrane region" description="Helical" evidence="1">
    <location>
        <begin position="35"/>
        <end position="56"/>
    </location>
</feature>
<keyword evidence="3" id="KW-1185">Reference proteome</keyword>
<proteinExistence type="predicted"/>
<evidence type="ECO:0000256" key="1">
    <source>
        <dbReference type="SAM" id="Phobius"/>
    </source>
</evidence>
<name>A0A9Q4C701_9EURY</name>
<dbReference type="Proteomes" id="UP001149411">
    <property type="component" value="Unassembled WGS sequence"/>
</dbReference>
<reference evidence="2" key="1">
    <citation type="submission" date="2022-09" db="EMBL/GenBank/DDBJ databases">
        <title>Haloadaptaus new haloarchaeum isolated from saline soil.</title>
        <authorList>
            <person name="Duran-Viseras A."/>
            <person name="Sanchez-Porro C."/>
            <person name="Ventosa A."/>
        </authorList>
    </citation>
    <scope>NUCLEOTIDE SEQUENCE</scope>
    <source>
        <strain evidence="2">F3-133</strain>
    </source>
</reference>
<organism evidence="2 3">
    <name type="scientific">Halorutilus salinus</name>
    <dbReference type="NCBI Taxonomy" id="2487751"/>
    <lineage>
        <taxon>Archaea</taxon>
        <taxon>Methanobacteriati</taxon>
        <taxon>Methanobacteriota</taxon>
        <taxon>Stenosarchaea group</taxon>
        <taxon>Halobacteria</taxon>
        <taxon>Halorutilales</taxon>
        <taxon>Halorutilaceae</taxon>
        <taxon>Halorutilus</taxon>
    </lineage>
</organism>
<dbReference type="AlphaFoldDB" id="A0A9Q4C701"/>
<gene>
    <name evidence="2" type="ORF">EGH25_09410</name>
</gene>
<evidence type="ECO:0000313" key="3">
    <source>
        <dbReference type="Proteomes" id="UP001149411"/>
    </source>
</evidence>
<sequence length="71" mass="8016">MQNSWRDYLIGIILVVGVLYFSVDLVRNFESYNTVMIISRVIALAMGPIGILMVFAKEKAEKIPGIPEQKD</sequence>
<dbReference type="EMBL" id="RKLV01000009">
    <property type="protein sequence ID" value="MCX2819564.1"/>
    <property type="molecule type" value="Genomic_DNA"/>
</dbReference>
<keyword evidence="1" id="KW-0812">Transmembrane</keyword>
<protein>
    <submittedName>
        <fullName evidence="2">Uncharacterized protein</fullName>
    </submittedName>
</protein>
<comment type="caution">
    <text evidence="2">The sequence shown here is derived from an EMBL/GenBank/DDBJ whole genome shotgun (WGS) entry which is preliminary data.</text>
</comment>
<accession>A0A9Q4C701</accession>
<dbReference type="RefSeq" id="WP_266087932.1">
    <property type="nucleotide sequence ID" value="NZ_RKLV01000009.1"/>
</dbReference>
<keyword evidence="1" id="KW-0472">Membrane</keyword>
<feature type="transmembrane region" description="Helical" evidence="1">
    <location>
        <begin position="7"/>
        <end position="23"/>
    </location>
</feature>
<keyword evidence="1" id="KW-1133">Transmembrane helix</keyword>
<evidence type="ECO:0000313" key="2">
    <source>
        <dbReference type="EMBL" id="MCX2819564.1"/>
    </source>
</evidence>